<sequence length="208" mass="24041">MKKKNCILVLILLFLTGCSSNGENNKKEDLSLNSNESLNVNKQEQNEFIENGFKIGDYIYIDDGAKNDVYFEKILEQKESLKDNFDKVLNKIDNTKRINLLPYSAFYYEDLEQYEINLFLVNTSEINIENGNFIGVTNMNDEFMKLQGGLTNFEDINKMLKPNEFELISYRFPVSKDKKIVLEGIKIESINFVVQDLIINGESVSNEN</sequence>
<dbReference type="AlphaFoldDB" id="A0AAW9JTJ9"/>
<reference evidence="3" key="1">
    <citation type="submission" date="2023-08" db="EMBL/GenBank/DDBJ databases">
        <title>Genomic characterization of piscicolin 126 produced by Carnobacterium maltaromaticum CM22 strain isolated from salmon (Salmo salar).</title>
        <authorList>
            <person name="Gonzalez-Gragera E."/>
            <person name="Garcia-Lopez J.D."/>
            <person name="Teso-Perez C."/>
            <person name="Gimenez-Hernandez I."/>
            <person name="Peralta-Sanchez J.M."/>
            <person name="Valdivia E."/>
            <person name="Montalban-Lopez M."/>
            <person name="Martin-Platero A.M."/>
            <person name="Banos A."/>
            <person name="Martinez-Bueno M."/>
        </authorList>
    </citation>
    <scope>NUCLEOTIDE SEQUENCE</scope>
    <source>
        <strain evidence="3">CM22</strain>
    </source>
</reference>
<accession>A0AAW9JTJ9</accession>
<proteinExistence type="predicted"/>
<organism evidence="3 4">
    <name type="scientific">Carnobacterium maltaromaticum</name>
    <name type="common">Carnobacterium piscicola</name>
    <dbReference type="NCBI Taxonomy" id="2751"/>
    <lineage>
        <taxon>Bacteria</taxon>
        <taxon>Bacillati</taxon>
        <taxon>Bacillota</taxon>
        <taxon>Bacilli</taxon>
        <taxon>Lactobacillales</taxon>
        <taxon>Carnobacteriaceae</taxon>
        <taxon>Carnobacterium</taxon>
    </lineage>
</organism>
<feature type="signal peptide" evidence="2">
    <location>
        <begin position="1"/>
        <end position="21"/>
    </location>
</feature>
<feature type="coiled-coil region" evidence="1">
    <location>
        <begin position="71"/>
        <end position="98"/>
    </location>
</feature>
<dbReference type="Proteomes" id="UP001290462">
    <property type="component" value="Unassembled WGS sequence"/>
</dbReference>
<name>A0AAW9JTJ9_CARML</name>
<comment type="caution">
    <text evidence="3">The sequence shown here is derived from an EMBL/GenBank/DDBJ whole genome shotgun (WGS) entry which is preliminary data.</text>
</comment>
<dbReference type="PROSITE" id="PS51257">
    <property type="entry name" value="PROKAR_LIPOPROTEIN"/>
    <property type="match status" value="1"/>
</dbReference>
<dbReference type="RefSeq" id="WP_322809599.1">
    <property type="nucleotide sequence ID" value="NZ_JAVBVO010000005.1"/>
</dbReference>
<gene>
    <name evidence="3" type="ORF">RAK27_16100</name>
</gene>
<feature type="chain" id="PRO_5043600475" description="DUF5067 domain-containing protein" evidence="2">
    <location>
        <begin position="22"/>
        <end position="208"/>
    </location>
</feature>
<evidence type="ECO:0000256" key="2">
    <source>
        <dbReference type="SAM" id="SignalP"/>
    </source>
</evidence>
<evidence type="ECO:0000256" key="1">
    <source>
        <dbReference type="SAM" id="Coils"/>
    </source>
</evidence>
<keyword evidence="2" id="KW-0732">Signal</keyword>
<evidence type="ECO:0008006" key="5">
    <source>
        <dbReference type="Google" id="ProtNLM"/>
    </source>
</evidence>
<dbReference type="EMBL" id="JAVBVO010000005">
    <property type="protein sequence ID" value="MDZ5760160.1"/>
    <property type="molecule type" value="Genomic_DNA"/>
</dbReference>
<evidence type="ECO:0000313" key="4">
    <source>
        <dbReference type="Proteomes" id="UP001290462"/>
    </source>
</evidence>
<keyword evidence="1" id="KW-0175">Coiled coil</keyword>
<evidence type="ECO:0000313" key="3">
    <source>
        <dbReference type="EMBL" id="MDZ5760160.1"/>
    </source>
</evidence>
<protein>
    <recommendedName>
        <fullName evidence="5">DUF5067 domain-containing protein</fullName>
    </recommendedName>
</protein>